<feature type="transmembrane region" description="Helical" evidence="9">
    <location>
        <begin position="329"/>
        <end position="348"/>
    </location>
</feature>
<dbReference type="InParanoid" id="G0R3C3"/>
<feature type="transmembrane region" description="Helical" evidence="9">
    <location>
        <begin position="390"/>
        <end position="409"/>
    </location>
</feature>
<reference evidence="11 12" key="1">
    <citation type="submission" date="2011-07" db="EMBL/GenBank/DDBJ databases">
        <authorList>
            <person name="Coyne R."/>
            <person name="Brami D."/>
            <person name="Johnson J."/>
            <person name="Hostetler J."/>
            <person name="Hannick L."/>
            <person name="Clark T."/>
            <person name="Cassidy-Hanley D."/>
            <person name="Inman J."/>
        </authorList>
    </citation>
    <scope>NUCLEOTIDE SEQUENCE [LARGE SCALE GENOMIC DNA]</scope>
    <source>
        <strain evidence="11 12">G5</strain>
    </source>
</reference>
<dbReference type="GO" id="GO:0005886">
    <property type="term" value="C:plasma membrane"/>
    <property type="evidence" value="ECO:0007669"/>
    <property type="project" value="TreeGrafter"/>
</dbReference>
<dbReference type="GeneID" id="14904102"/>
<gene>
    <name evidence="11" type="ORF">IMG5_184440</name>
</gene>
<evidence type="ECO:0000313" key="11">
    <source>
        <dbReference type="EMBL" id="EGR28042.1"/>
    </source>
</evidence>
<keyword evidence="11" id="KW-0560">Oxidoreductase</keyword>
<dbReference type="InterPro" id="IPR018422">
    <property type="entry name" value="Cation/H_exchanger_CPA1"/>
</dbReference>
<comment type="subcellular location">
    <subcellularLocation>
        <location evidence="1">Membrane</location>
        <topology evidence="1">Multi-pass membrane protein</topology>
    </subcellularLocation>
</comment>
<feature type="transmembrane region" description="Helical" evidence="9">
    <location>
        <begin position="533"/>
        <end position="551"/>
    </location>
</feature>
<feature type="transmembrane region" description="Helical" evidence="9">
    <location>
        <begin position="98"/>
        <end position="116"/>
    </location>
</feature>
<evidence type="ECO:0000256" key="9">
    <source>
        <dbReference type="SAM" id="Phobius"/>
    </source>
</evidence>
<dbReference type="Pfam" id="PF00999">
    <property type="entry name" value="Na_H_Exchanger"/>
    <property type="match status" value="1"/>
</dbReference>
<dbReference type="AlphaFoldDB" id="G0R3C3"/>
<evidence type="ECO:0000256" key="5">
    <source>
        <dbReference type="ARBA" id="ARBA00023053"/>
    </source>
</evidence>
<protein>
    <submittedName>
        <fullName evidence="11">Sodium-hydrogen exchanger nhe1, putative</fullName>
        <ecNumber evidence="11">1.6.5.3</ecNumber>
    </submittedName>
</protein>
<sequence>MKQLIIFKNENKCFFQKKQIYLKKETKDISACILFMLFLLVINELIQHKLNYMKNKITFFQFLQPQTLTTLLGIFSGLLLNQINIFDIITIIKQGFSQFFLIILLPPMIYEQAINIEKSHFFKNIGSIFTYAILGTIISTMTVFIFMQLTTFLGLSSFSMSENLAFGSLISATNPSQILYVLRISNIDKDLISIIYGESILNDAVSIILYNTTLEMSNFTGKGILYKSVYNFLRVFFGSIFVGCIIGIFSAFVKYIIYIFLKLQIFIFLKMTILLIVPWFSYLVAQGLKMSGIVSILFCGITMAKYTLPNVSQAGQKINQQIYSNLSYHFSNIVFIFIGIGFVCFDLAWKQTGIFLIAFVLLITNLARFFDVQIVSQMLDKHRKNKIDKAFKLILWFSGFKGSTSYALSMKSNENFLENNNGRIMLTITLFYCILNVFFLFFIFLFNNLQIFIHASFLITIIEKQKTQFFFLQKKKNILFYFQYLKSISQKNNKDEDFQLNNYNQQRKGIFNRLKIVFTLFDKNFLQKILYEYFYQLILQLYEIIIQYFYFLKIG</sequence>
<name>G0R3C3_ICHMU</name>
<feature type="transmembrane region" description="Helical" evidence="9">
    <location>
        <begin position="265"/>
        <end position="284"/>
    </location>
</feature>
<evidence type="ECO:0000256" key="6">
    <source>
        <dbReference type="ARBA" id="ARBA00023065"/>
    </source>
</evidence>
<feature type="domain" description="Cation/H+ exchanger transmembrane" evidence="10">
    <location>
        <begin position="70"/>
        <end position="444"/>
    </location>
</feature>
<feature type="transmembrane region" description="Helical" evidence="9">
    <location>
        <begin position="354"/>
        <end position="370"/>
    </location>
</feature>
<dbReference type="PANTHER" id="PTHR10110">
    <property type="entry name" value="SODIUM/HYDROGEN EXCHANGER"/>
    <property type="match status" value="1"/>
</dbReference>
<dbReference type="GO" id="GO:0015386">
    <property type="term" value="F:potassium:proton antiporter activity"/>
    <property type="evidence" value="ECO:0007669"/>
    <property type="project" value="TreeGrafter"/>
</dbReference>
<keyword evidence="3 9" id="KW-0812">Transmembrane</keyword>
<dbReference type="EMBL" id="GL984297">
    <property type="protein sequence ID" value="EGR28042.1"/>
    <property type="molecule type" value="Genomic_DNA"/>
</dbReference>
<evidence type="ECO:0000256" key="8">
    <source>
        <dbReference type="ARBA" id="ARBA00023201"/>
    </source>
</evidence>
<dbReference type="GO" id="GO:0098719">
    <property type="term" value="P:sodium ion import across plasma membrane"/>
    <property type="evidence" value="ECO:0007669"/>
    <property type="project" value="TreeGrafter"/>
</dbReference>
<dbReference type="GO" id="GO:0051453">
    <property type="term" value="P:regulation of intracellular pH"/>
    <property type="evidence" value="ECO:0007669"/>
    <property type="project" value="TreeGrafter"/>
</dbReference>
<keyword evidence="7 9" id="KW-0472">Membrane</keyword>
<evidence type="ECO:0000256" key="2">
    <source>
        <dbReference type="ARBA" id="ARBA00022448"/>
    </source>
</evidence>
<dbReference type="OrthoDB" id="196264at2759"/>
<evidence type="ECO:0000256" key="3">
    <source>
        <dbReference type="ARBA" id="ARBA00022692"/>
    </source>
</evidence>
<dbReference type="GO" id="GO:0016491">
    <property type="term" value="F:oxidoreductase activity"/>
    <property type="evidence" value="ECO:0007669"/>
    <property type="project" value="UniProtKB-KW"/>
</dbReference>
<dbReference type="Proteomes" id="UP000008983">
    <property type="component" value="Unassembled WGS sequence"/>
</dbReference>
<keyword evidence="5" id="KW-0915">Sodium</keyword>
<dbReference type="InterPro" id="IPR006153">
    <property type="entry name" value="Cation/H_exchanger_TM"/>
</dbReference>
<accession>G0R3C3</accession>
<dbReference type="GO" id="GO:0015385">
    <property type="term" value="F:sodium:proton antiporter activity"/>
    <property type="evidence" value="ECO:0007669"/>
    <property type="project" value="InterPro"/>
</dbReference>
<dbReference type="PRINTS" id="PR01084">
    <property type="entry name" value="NAHEXCHNGR"/>
</dbReference>
<feature type="transmembrane region" description="Helical" evidence="9">
    <location>
        <begin position="232"/>
        <end position="253"/>
    </location>
</feature>
<feature type="transmembrane region" description="Helical" evidence="9">
    <location>
        <begin position="424"/>
        <end position="446"/>
    </location>
</feature>
<feature type="transmembrane region" description="Helical" evidence="9">
    <location>
        <begin position="128"/>
        <end position="152"/>
    </location>
</feature>
<evidence type="ECO:0000259" key="10">
    <source>
        <dbReference type="Pfam" id="PF00999"/>
    </source>
</evidence>
<organism evidence="11 12">
    <name type="scientific">Ichthyophthirius multifiliis</name>
    <name type="common">White spot disease agent</name>
    <name type="synonym">Ich</name>
    <dbReference type="NCBI Taxonomy" id="5932"/>
    <lineage>
        <taxon>Eukaryota</taxon>
        <taxon>Sar</taxon>
        <taxon>Alveolata</taxon>
        <taxon>Ciliophora</taxon>
        <taxon>Intramacronucleata</taxon>
        <taxon>Oligohymenophorea</taxon>
        <taxon>Hymenostomatida</taxon>
        <taxon>Ophryoglenina</taxon>
        <taxon>Ichthyophthirius</taxon>
    </lineage>
</organism>
<dbReference type="InterPro" id="IPR004709">
    <property type="entry name" value="NaH_exchanger"/>
</dbReference>
<dbReference type="Gene3D" id="6.10.140.1330">
    <property type="match status" value="1"/>
</dbReference>
<dbReference type="OMA" id="ATPPFWA"/>
<evidence type="ECO:0000256" key="4">
    <source>
        <dbReference type="ARBA" id="ARBA00022989"/>
    </source>
</evidence>
<dbReference type="PANTHER" id="PTHR10110:SF187">
    <property type="entry name" value="SODIUM_HYDROGEN EXCHANGER"/>
    <property type="match status" value="1"/>
</dbReference>
<keyword evidence="6" id="KW-0406">Ion transport</keyword>
<dbReference type="STRING" id="857967.G0R3C3"/>
<evidence type="ECO:0000256" key="1">
    <source>
        <dbReference type="ARBA" id="ARBA00004141"/>
    </source>
</evidence>
<dbReference type="EC" id="1.6.5.3" evidence="11"/>
<dbReference type="RefSeq" id="XP_004027387.1">
    <property type="nucleotide sequence ID" value="XM_004027338.1"/>
</dbReference>
<keyword evidence="8" id="KW-0739">Sodium transport</keyword>
<evidence type="ECO:0000313" key="12">
    <source>
        <dbReference type="Proteomes" id="UP000008983"/>
    </source>
</evidence>
<feature type="transmembrane region" description="Helical" evidence="9">
    <location>
        <begin position="67"/>
        <end position="92"/>
    </location>
</feature>
<keyword evidence="2" id="KW-0813">Transport</keyword>
<feature type="transmembrane region" description="Helical" evidence="9">
    <location>
        <begin position="28"/>
        <end position="46"/>
    </location>
</feature>
<keyword evidence="12" id="KW-1185">Reference proteome</keyword>
<proteinExistence type="predicted"/>
<keyword evidence="4 9" id="KW-1133">Transmembrane helix</keyword>
<dbReference type="eggNOG" id="KOG1965">
    <property type="taxonomic scope" value="Eukaryota"/>
</dbReference>
<evidence type="ECO:0000256" key="7">
    <source>
        <dbReference type="ARBA" id="ARBA00023136"/>
    </source>
</evidence>